<evidence type="ECO:0008006" key="3">
    <source>
        <dbReference type="Google" id="ProtNLM"/>
    </source>
</evidence>
<protein>
    <recommendedName>
        <fullName evidence="3">RepB-like DNA primase domain-containing protein</fullName>
    </recommendedName>
</protein>
<proteinExistence type="predicted"/>
<sequence length="134" mass="14838">MSFEDFDFAEELPEACPNGNATQVQRNGYWRFVMVNYPGGLSDIDGQAFSSQHGRGKPCPPGKDPCDWASCSMFDEERAKKMAKISPFKNKPAVCLDIGPKAGPSRLDGDGHLHLWRLGAYDITQDITQTVDKL</sequence>
<dbReference type="Proteomes" id="UP000766629">
    <property type="component" value="Unassembled WGS sequence"/>
</dbReference>
<name>A0ABS7NPR8_9RHOB</name>
<gene>
    <name evidence="1" type="ORF">KUV26_22075</name>
</gene>
<evidence type="ECO:0000313" key="1">
    <source>
        <dbReference type="EMBL" id="MBY6142131.1"/>
    </source>
</evidence>
<accession>A0ABS7NPR8</accession>
<keyword evidence="2" id="KW-1185">Reference proteome</keyword>
<comment type="caution">
    <text evidence="1">The sequence shown here is derived from an EMBL/GenBank/DDBJ whole genome shotgun (WGS) entry which is preliminary data.</text>
</comment>
<dbReference type="RefSeq" id="WP_222510049.1">
    <property type="nucleotide sequence ID" value="NZ_JAHVJA010000019.1"/>
</dbReference>
<organism evidence="1 2">
    <name type="scientific">Leisingera daeponensis</name>
    <dbReference type="NCBI Taxonomy" id="405746"/>
    <lineage>
        <taxon>Bacteria</taxon>
        <taxon>Pseudomonadati</taxon>
        <taxon>Pseudomonadota</taxon>
        <taxon>Alphaproteobacteria</taxon>
        <taxon>Rhodobacterales</taxon>
        <taxon>Roseobacteraceae</taxon>
        <taxon>Leisingera</taxon>
    </lineage>
</organism>
<dbReference type="EMBL" id="JAHVJA010000019">
    <property type="protein sequence ID" value="MBY6142131.1"/>
    <property type="molecule type" value="Genomic_DNA"/>
</dbReference>
<evidence type="ECO:0000313" key="2">
    <source>
        <dbReference type="Proteomes" id="UP000766629"/>
    </source>
</evidence>
<reference evidence="1 2" key="1">
    <citation type="submission" date="2021-06" db="EMBL/GenBank/DDBJ databases">
        <title>50 bacteria genomes isolated from Dapeng, Shenzhen, China.</title>
        <authorList>
            <person name="Zheng W."/>
            <person name="Yu S."/>
            <person name="Huang Y."/>
        </authorList>
    </citation>
    <scope>NUCLEOTIDE SEQUENCE [LARGE SCALE GENOMIC DNA]</scope>
    <source>
        <strain evidence="1 2">DP1N14-2</strain>
    </source>
</reference>